<organism evidence="7 8">
    <name type="scientific">Chlamydomonas reinhardtii</name>
    <name type="common">Chlamydomonas smithii</name>
    <dbReference type="NCBI Taxonomy" id="3055"/>
    <lineage>
        <taxon>Eukaryota</taxon>
        <taxon>Viridiplantae</taxon>
        <taxon>Chlorophyta</taxon>
        <taxon>core chlorophytes</taxon>
        <taxon>Chlorophyceae</taxon>
        <taxon>CS clade</taxon>
        <taxon>Chlamydomonadales</taxon>
        <taxon>Chlamydomonadaceae</taxon>
        <taxon>Chlamydomonas</taxon>
    </lineage>
</organism>
<feature type="compositionally biased region" description="Basic and acidic residues" evidence="5">
    <location>
        <begin position="1"/>
        <end position="10"/>
    </location>
</feature>
<dbReference type="InterPro" id="IPR001841">
    <property type="entry name" value="Znf_RING"/>
</dbReference>
<evidence type="ECO:0000259" key="6">
    <source>
        <dbReference type="PROSITE" id="PS50089"/>
    </source>
</evidence>
<reference evidence="7 8" key="1">
    <citation type="journal article" date="2007" name="Science">
        <title>The Chlamydomonas genome reveals the evolution of key animal and plant functions.</title>
        <authorList>
            <person name="Merchant S.S."/>
            <person name="Prochnik S.E."/>
            <person name="Vallon O."/>
            <person name="Harris E.H."/>
            <person name="Karpowicz S.J."/>
            <person name="Witman G.B."/>
            <person name="Terry A."/>
            <person name="Salamov A."/>
            <person name="Fritz-Laylin L.K."/>
            <person name="Marechal-Drouard L."/>
            <person name="Marshall W.F."/>
            <person name="Qu L.H."/>
            <person name="Nelson D.R."/>
            <person name="Sanderfoot A.A."/>
            <person name="Spalding M.H."/>
            <person name="Kapitonov V.V."/>
            <person name="Ren Q."/>
            <person name="Ferris P."/>
            <person name="Lindquist E."/>
            <person name="Shapiro H."/>
            <person name="Lucas S.M."/>
            <person name="Grimwood J."/>
            <person name="Schmutz J."/>
            <person name="Cardol P."/>
            <person name="Cerutti H."/>
            <person name="Chanfreau G."/>
            <person name="Chen C.L."/>
            <person name="Cognat V."/>
            <person name="Croft M.T."/>
            <person name="Dent R."/>
            <person name="Dutcher S."/>
            <person name="Fernandez E."/>
            <person name="Fukuzawa H."/>
            <person name="Gonzalez-Ballester D."/>
            <person name="Gonzalez-Halphen D."/>
            <person name="Hallmann A."/>
            <person name="Hanikenne M."/>
            <person name="Hippler M."/>
            <person name="Inwood W."/>
            <person name="Jabbari K."/>
            <person name="Kalanon M."/>
            <person name="Kuras R."/>
            <person name="Lefebvre P.A."/>
            <person name="Lemaire S.D."/>
            <person name="Lobanov A.V."/>
            <person name="Lohr M."/>
            <person name="Manuell A."/>
            <person name="Meier I."/>
            <person name="Mets L."/>
            <person name="Mittag M."/>
            <person name="Mittelmeier T."/>
            <person name="Moroney J.V."/>
            <person name="Moseley J."/>
            <person name="Napoli C."/>
            <person name="Nedelcu A.M."/>
            <person name="Niyogi K."/>
            <person name="Novoselov S.V."/>
            <person name="Paulsen I.T."/>
            <person name="Pazour G."/>
            <person name="Purton S."/>
            <person name="Ral J.P."/>
            <person name="Riano-Pachon D.M."/>
            <person name="Riekhof W."/>
            <person name="Rymarquis L."/>
            <person name="Schroda M."/>
            <person name="Stern D."/>
            <person name="Umen J."/>
            <person name="Willows R."/>
            <person name="Wilson N."/>
            <person name="Zimmer S.L."/>
            <person name="Allmer J."/>
            <person name="Balk J."/>
            <person name="Bisova K."/>
            <person name="Chen C.J."/>
            <person name="Elias M."/>
            <person name="Gendler K."/>
            <person name="Hauser C."/>
            <person name="Lamb M.R."/>
            <person name="Ledford H."/>
            <person name="Long J.C."/>
            <person name="Minagawa J."/>
            <person name="Page M.D."/>
            <person name="Pan J."/>
            <person name="Pootakham W."/>
            <person name="Roje S."/>
            <person name="Rose A."/>
            <person name="Stahlberg E."/>
            <person name="Terauchi A.M."/>
            <person name="Yang P."/>
            <person name="Ball S."/>
            <person name="Bowler C."/>
            <person name="Dieckmann C.L."/>
            <person name="Gladyshev V.N."/>
            <person name="Green P."/>
            <person name="Jorgensen R."/>
            <person name="Mayfield S."/>
            <person name="Mueller-Roeber B."/>
            <person name="Rajamani S."/>
            <person name="Sayre R.T."/>
            <person name="Brokstein P."/>
            <person name="Dubchak I."/>
            <person name="Goodstein D."/>
            <person name="Hornick L."/>
            <person name="Huang Y.W."/>
            <person name="Jhaveri J."/>
            <person name="Luo Y."/>
            <person name="Martinez D."/>
            <person name="Ngau W.C."/>
            <person name="Otillar B."/>
            <person name="Poliakov A."/>
            <person name="Porter A."/>
            <person name="Szajkowski L."/>
            <person name="Werner G."/>
            <person name="Zhou K."/>
            <person name="Grigoriev I.V."/>
            <person name="Rokhsar D.S."/>
            <person name="Grossman A.R."/>
        </authorList>
    </citation>
    <scope>NUCLEOTIDE SEQUENCE [LARGE SCALE GENOMIC DNA]</scope>
    <source>
        <strain evidence="8">CC-503</strain>
    </source>
</reference>
<sequence length="373" mass="37972">MPLSDRDPVRGYRASLEQSDVTREASVTGRQGDDEAGWPAAPSGSWRSSYQRLSGTGAPGASAAAAAPDTYGLTARSAIPRYHSGMELDALEAGGGAAAEDLGSYHSRGGRGGDTAGGLALDGDGGGGYRGRGDGGGGGGSDPGVSGGEGEGGGDLSSRLTHLAGPVLAVATQLASLQRKQSETLQQLLVLRMQQLKLRQQQLTALQELLTAEMAAIEGTPLQVSAVEQAVGLLGQSLRDMKVASRAMLLSGPDQVAAVSAAVSATDSRADEVSRMARQLLGVLRAFPRRGGAAPDHDTIKGAAPAAIASIPTLTCEASSMLVGQTCCICLGAFEAGDVLKSIQCVHYHHAACLDEWLAIKACCPLCKAVLPG</sequence>
<feature type="compositionally biased region" description="Low complexity" evidence="5">
    <location>
        <begin position="54"/>
        <end position="68"/>
    </location>
</feature>
<dbReference type="GO" id="GO:0005737">
    <property type="term" value="C:cytoplasm"/>
    <property type="evidence" value="ECO:0000318"/>
    <property type="project" value="GO_Central"/>
</dbReference>
<feature type="region of interest" description="Disordered" evidence="5">
    <location>
        <begin position="1"/>
        <end position="68"/>
    </location>
</feature>
<protein>
    <recommendedName>
        <fullName evidence="6">RING-type domain-containing protein</fullName>
    </recommendedName>
</protein>
<dbReference type="PANTHER" id="PTHR45931:SF3">
    <property type="entry name" value="RING ZINC FINGER-CONTAINING PROTEIN"/>
    <property type="match status" value="1"/>
</dbReference>
<dbReference type="InterPro" id="IPR013083">
    <property type="entry name" value="Znf_RING/FYVE/PHD"/>
</dbReference>
<dbReference type="AlphaFoldDB" id="A0A2K3DQ43"/>
<accession>A0A2K3DQ43</accession>
<dbReference type="OrthoDB" id="8062037at2759"/>
<feature type="domain" description="RING-type" evidence="6">
    <location>
        <begin position="327"/>
        <end position="368"/>
    </location>
</feature>
<dbReference type="EMBL" id="CM008967">
    <property type="protein sequence ID" value="PNW82662.1"/>
    <property type="molecule type" value="Genomic_DNA"/>
</dbReference>
<evidence type="ECO:0000256" key="5">
    <source>
        <dbReference type="SAM" id="MobiDB-lite"/>
    </source>
</evidence>
<keyword evidence="3" id="KW-0862">Zinc</keyword>
<keyword evidence="8" id="KW-1185">Reference proteome</keyword>
<feature type="region of interest" description="Disordered" evidence="5">
    <location>
        <begin position="106"/>
        <end position="158"/>
    </location>
</feature>
<dbReference type="GO" id="GO:0061630">
    <property type="term" value="F:ubiquitin protein ligase activity"/>
    <property type="evidence" value="ECO:0000318"/>
    <property type="project" value="GO_Central"/>
</dbReference>
<dbReference type="GO" id="GO:0008270">
    <property type="term" value="F:zinc ion binding"/>
    <property type="evidence" value="ECO:0007669"/>
    <property type="project" value="UniProtKB-KW"/>
</dbReference>
<keyword evidence="1" id="KW-0479">Metal-binding</keyword>
<dbReference type="Pfam" id="PF13639">
    <property type="entry name" value="zf-RING_2"/>
    <property type="match status" value="1"/>
</dbReference>
<dbReference type="GeneID" id="5721050"/>
<evidence type="ECO:0000313" key="7">
    <source>
        <dbReference type="EMBL" id="PNW82662.1"/>
    </source>
</evidence>
<evidence type="ECO:0000256" key="1">
    <source>
        <dbReference type="ARBA" id="ARBA00022723"/>
    </source>
</evidence>
<evidence type="ECO:0000256" key="3">
    <source>
        <dbReference type="ARBA" id="ARBA00022833"/>
    </source>
</evidence>
<feature type="compositionally biased region" description="Gly residues" evidence="5">
    <location>
        <begin position="123"/>
        <end position="155"/>
    </location>
</feature>
<dbReference type="Gene3D" id="3.30.40.10">
    <property type="entry name" value="Zinc/RING finger domain, C3HC4 (zinc finger)"/>
    <property type="match status" value="1"/>
</dbReference>
<name>A0A2K3DQ43_CHLRE</name>
<dbReference type="PANTHER" id="PTHR45931">
    <property type="entry name" value="SI:CH211-59O9.10"/>
    <property type="match status" value="1"/>
</dbReference>
<evidence type="ECO:0000256" key="2">
    <source>
        <dbReference type="ARBA" id="ARBA00022771"/>
    </source>
</evidence>
<dbReference type="InParanoid" id="A0A2K3DQ43"/>
<dbReference type="InterPro" id="IPR051834">
    <property type="entry name" value="RING_finger_E3_ligase"/>
</dbReference>
<dbReference type="RefSeq" id="XP_042924087.1">
    <property type="nucleotide sequence ID" value="XM_043063381.1"/>
</dbReference>
<dbReference type="PaxDb" id="3055-EDP01637"/>
<dbReference type="Gramene" id="PNW82662">
    <property type="protein sequence ID" value="PNW82662"/>
    <property type="gene ID" value="CHLRE_06g288450v5"/>
</dbReference>
<evidence type="ECO:0000256" key="4">
    <source>
        <dbReference type="PROSITE-ProRule" id="PRU00175"/>
    </source>
</evidence>
<proteinExistence type="predicted"/>
<dbReference type="SUPFAM" id="SSF57850">
    <property type="entry name" value="RING/U-box"/>
    <property type="match status" value="1"/>
</dbReference>
<gene>
    <name evidence="7" type="ORF">CHLRE_06g288450v5</name>
</gene>
<dbReference type="ExpressionAtlas" id="A0A2K3DQ43">
    <property type="expression patterns" value="baseline"/>
</dbReference>
<keyword evidence="2 4" id="KW-0863">Zinc-finger</keyword>
<dbReference type="GO" id="GO:0006511">
    <property type="term" value="P:ubiquitin-dependent protein catabolic process"/>
    <property type="evidence" value="ECO:0000318"/>
    <property type="project" value="GO_Central"/>
</dbReference>
<dbReference type="KEGG" id="cre:CHLRE_06g288450v5"/>
<dbReference type="PROSITE" id="PS50089">
    <property type="entry name" value="ZF_RING_2"/>
    <property type="match status" value="1"/>
</dbReference>
<dbReference type="STRING" id="3055.A0A2K3DQ43"/>
<dbReference type="Proteomes" id="UP000006906">
    <property type="component" value="Chromosome 6"/>
</dbReference>
<evidence type="ECO:0000313" key="8">
    <source>
        <dbReference type="Proteomes" id="UP000006906"/>
    </source>
</evidence>